<dbReference type="GO" id="GO:0005524">
    <property type="term" value="F:ATP binding"/>
    <property type="evidence" value="ECO:0007669"/>
    <property type="project" value="UniProtKB-KW"/>
</dbReference>
<dbReference type="SMART" id="SM00382">
    <property type="entry name" value="AAA"/>
    <property type="match status" value="1"/>
</dbReference>
<dbReference type="AlphaFoldDB" id="A0A381UZE1"/>
<keyword evidence="1" id="KW-0813">Transport</keyword>
<protein>
    <recommendedName>
        <fullName evidence="4">ABC transporter domain-containing protein</fullName>
    </recommendedName>
</protein>
<accession>A0A381UZE1</accession>
<dbReference type="GO" id="GO:0016887">
    <property type="term" value="F:ATP hydrolysis activity"/>
    <property type="evidence" value="ECO:0007669"/>
    <property type="project" value="InterPro"/>
</dbReference>
<dbReference type="InterPro" id="IPR051120">
    <property type="entry name" value="ABC_AA/LPS_Transport"/>
</dbReference>
<dbReference type="InterPro" id="IPR027417">
    <property type="entry name" value="P-loop_NTPase"/>
</dbReference>
<dbReference type="GO" id="GO:0005886">
    <property type="term" value="C:plasma membrane"/>
    <property type="evidence" value="ECO:0007669"/>
    <property type="project" value="TreeGrafter"/>
</dbReference>
<dbReference type="InterPro" id="IPR032823">
    <property type="entry name" value="BCA_ABC_TP_C"/>
</dbReference>
<dbReference type="InterPro" id="IPR003439">
    <property type="entry name" value="ABC_transporter-like_ATP-bd"/>
</dbReference>
<dbReference type="EMBL" id="UINC01007467">
    <property type="protein sequence ID" value="SVA33496.1"/>
    <property type="molecule type" value="Genomic_DNA"/>
</dbReference>
<name>A0A381UZE1_9ZZZZ</name>
<dbReference type="PROSITE" id="PS50893">
    <property type="entry name" value="ABC_TRANSPORTER_2"/>
    <property type="match status" value="1"/>
</dbReference>
<dbReference type="Pfam" id="PF12399">
    <property type="entry name" value="BCA_ABC_TP_C"/>
    <property type="match status" value="1"/>
</dbReference>
<feature type="non-terminal residue" evidence="5">
    <location>
        <position position="1"/>
    </location>
</feature>
<dbReference type="PANTHER" id="PTHR45772:SF9">
    <property type="entry name" value="CONSERVED COMPONENT OF ABC TRANSPORTER FOR NATURAL AMINO ACIDS"/>
    <property type="match status" value="1"/>
</dbReference>
<dbReference type="Pfam" id="PF00005">
    <property type="entry name" value="ABC_tran"/>
    <property type="match status" value="1"/>
</dbReference>
<evidence type="ECO:0000313" key="5">
    <source>
        <dbReference type="EMBL" id="SVA33496.1"/>
    </source>
</evidence>
<organism evidence="5">
    <name type="scientific">marine metagenome</name>
    <dbReference type="NCBI Taxonomy" id="408172"/>
    <lineage>
        <taxon>unclassified sequences</taxon>
        <taxon>metagenomes</taxon>
        <taxon>ecological metagenomes</taxon>
    </lineage>
</organism>
<dbReference type="PANTHER" id="PTHR45772">
    <property type="entry name" value="CONSERVED COMPONENT OF ABC TRANSPORTER FOR NATURAL AMINO ACIDS-RELATED"/>
    <property type="match status" value="1"/>
</dbReference>
<dbReference type="Gene3D" id="3.40.50.300">
    <property type="entry name" value="P-loop containing nucleotide triphosphate hydrolases"/>
    <property type="match status" value="1"/>
</dbReference>
<proteinExistence type="predicted"/>
<dbReference type="PROSITE" id="PS00211">
    <property type="entry name" value="ABC_TRANSPORTER_1"/>
    <property type="match status" value="1"/>
</dbReference>
<evidence type="ECO:0000256" key="3">
    <source>
        <dbReference type="ARBA" id="ARBA00022840"/>
    </source>
</evidence>
<dbReference type="SUPFAM" id="SSF52540">
    <property type="entry name" value="P-loop containing nucleoside triphosphate hydrolases"/>
    <property type="match status" value="1"/>
</dbReference>
<feature type="domain" description="ABC transporter" evidence="4">
    <location>
        <begin position="1"/>
        <end position="221"/>
    </location>
</feature>
<dbReference type="InterPro" id="IPR003593">
    <property type="entry name" value="AAA+_ATPase"/>
</dbReference>
<keyword evidence="3" id="KW-0067">ATP-binding</keyword>
<keyword evidence="2" id="KW-0547">Nucleotide-binding</keyword>
<sequence>VLKDVSFEIKGPEMIGLIGPNGAGKTTLTNVLDGAVKPNSGTVYLNGTRIDQLAPFQVANIGLGRTFQITRSFRRMTVLENLYVPALALGKSHRIAEIHERAMEVLEFLTMGHLRNEYARALSGGQQKLLELGRLLMLDPNIIILDEPFAGVHPRLLDIIYGYIRRVNENGTAIIIISHQMDSIFSLCKRLLVLNYGDLIADDTPDKVKADPVVIKAYLGTEEDYTGTGQSSEIQTDTNHG</sequence>
<evidence type="ECO:0000256" key="2">
    <source>
        <dbReference type="ARBA" id="ARBA00022741"/>
    </source>
</evidence>
<evidence type="ECO:0000259" key="4">
    <source>
        <dbReference type="PROSITE" id="PS50893"/>
    </source>
</evidence>
<dbReference type="InterPro" id="IPR017871">
    <property type="entry name" value="ABC_transporter-like_CS"/>
</dbReference>
<gene>
    <name evidence="5" type="ORF">METZ01_LOCUS86350</name>
</gene>
<evidence type="ECO:0000256" key="1">
    <source>
        <dbReference type="ARBA" id="ARBA00022448"/>
    </source>
</evidence>
<reference evidence="5" key="1">
    <citation type="submission" date="2018-05" db="EMBL/GenBank/DDBJ databases">
        <authorList>
            <person name="Lanie J.A."/>
            <person name="Ng W.-L."/>
            <person name="Kazmierczak K.M."/>
            <person name="Andrzejewski T.M."/>
            <person name="Davidsen T.M."/>
            <person name="Wayne K.J."/>
            <person name="Tettelin H."/>
            <person name="Glass J.I."/>
            <person name="Rusch D."/>
            <person name="Podicherti R."/>
            <person name="Tsui H.-C.T."/>
            <person name="Winkler M.E."/>
        </authorList>
    </citation>
    <scope>NUCLEOTIDE SEQUENCE</scope>
</reference>